<dbReference type="InterPro" id="IPR052158">
    <property type="entry name" value="INH-QAR"/>
</dbReference>
<dbReference type="EMBL" id="SMFQ01000003">
    <property type="protein sequence ID" value="TCJ87792.1"/>
    <property type="molecule type" value="Genomic_DNA"/>
</dbReference>
<keyword evidence="3" id="KW-1185">Reference proteome</keyword>
<comment type="caution">
    <text evidence="2">The sequence shown here is derived from an EMBL/GenBank/DDBJ whole genome shotgun (WGS) entry which is preliminary data.</text>
</comment>
<evidence type="ECO:0000313" key="2">
    <source>
        <dbReference type="EMBL" id="TCJ87792.1"/>
    </source>
</evidence>
<accession>A0A4R1F542</accession>
<organism evidence="2 3">
    <name type="scientific">Cocleimonas flava</name>
    <dbReference type="NCBI Taxonomy" id="634765"/>
    <lineage>
        <taxon>Bacteria</taxon>
        <taxon>Pseudomonadati</taxon>
        <taxon>Pseudomonadota</taxon>
        <taxon>Gammaproteobacteria</taxon>
        <taxon>Thiotrichales</taxon>
        <taxon>Thiotrichaceae</taxon>
        <taxon>Cocleimonas</taxon>
    </lineage>
</organism>
<proteinExistence type="predicted"/>
<dbReference type="OrthoDB" id="3210279at2"/>
<dbReference type="AlphaFoldDB" id="A0A4R1F542"/>
<dbReference type="SUPFAM" id="SSF52317">
    <property type="entry name" value="Class I glutamine amidotransferase-like"/>
    <property type="match status" value="1"/>
</dbReference>
<dbReference type="PANTHER" id="PTHR43130">
    <property type="entry name" value="ARAC-FAMILY TRANSCRIPTIONAL REGULATOR"/>
    <property type="match status" value="1"/>
</dbReference>
<dbReference type="RefSeq" id="WP_131906042.1">
    <property type="nucleotide sequence ID" value="NZ_BAAAFU010000004.1"/>
</dbReference>
<dbReference type="InterPro" id="IPR002818">
    <property type="entry name" value="DJ-1/PfpI"/>
</dbReference>
<gene>
    <name evidence="2" type="ORF">EV695_2307</name>
</gene>
<sequence length="198" mass="21436">MKIAILTFEGFNELDSFIALGILNRIKGEGWEVQITSPTDSVTSMNGVTIQAQQPLEYCDDSDVVLFGSGIYTREVAKDKAILERINLNTEKQLVGSQCSGALLMAKLKLLNNLPACTDLTTKPWVIEAGVKVLNQSFVAKNNIATAGGCMSSQYLATWVIAKLAGIDAAENALSYVSPVGEQQQFVEKSLSVIQPYL</sequence>
<dbReference type="Proteomes" id="UP000294887">
    <property type="component" value="Unassembled WGS sequence"/>
</dbReference>
<protein>
    <submittedName>
        <fullName evidence="2">DJ-1/PfpI family protein</fullName>
    </submittedName>
</protein>
<evidence type="ECO:0000313" key="3">
    <source>
        <dbReference type="Proteomes" id="UP000294887"/>
    </source>
</evidence>
<feature type="domain" description="DJ-1/PfpI" evidence="1">
    <location>
        <begin position="1"/>
        <end position="158"/>
    </location>
</feature>
<dbReference type="InterPro" id="IPR029062">
    <property type="entry name" value="Class_I_gatase-like"/>
</dbReference>
<dbReference type="PANTHER" id="PTHR43130:SF2">
    <property type="entry name" value="DJ-1_PFPI DOMAIN-CONTAINING PROTEIN"/>
    <property type="match status" value="1"/>
</dbReference>
<dbReference type="GO" id="GO:0006355">
    <property type="term" value="P:regulation of DNA-templated transcription"/>
    <property type="evidence" value="ECO:0007669"/>
    <property type="project" value="TreeGrafter"/>
</dbReference>
<dbReference type="Pfam" id="PF01965">
    <property type="entry name" value="DJ-1_PfpI"/>
    <property type="match status" value="1"/>
</dbReference>
<dbReference type="Gene3D" id="3.40.50.880">
    <property type="match status" value="1"/>
</dbReference>
<evidence type="ECO:0000259" key="1">
    <source>
        <dbReference type="Pfam" id="PF01965"/>
    </source>
</evidence>
<name>A0A4R1F542_9GAMM</name>
<reference evidence="2 3" key="1">
    <citation type="submission" date="2019-03" db="EMBL/GenBank/DDBJ databases">
        <title>Genomic Encyclopedia of Type Strains, Phase IV (KMG-IV): sequencing the most valuable type-strain genomes for metagenomic binning, comparative biology and taxonomic classification.</title>
        <authorList>
            <person name="Goeker M."/>
        </authorList>
    </citation>
    <scope>NUCLEOTIDE SEQUENCE [LARGE SCALE GENOMIC DNA]</scope>
    <source>
        <strain evidence="2 3">DSM 24830</strain>
    </source>
</reference>